<evidence type="ECO:0000313" key="3">
    <source>
        <dbReference type="Proteomes" id="UP000757232"/>
    </source>
</evidence>
<feature type="domain" description="DUF6593" evidence="1">
    <location>
        <begin position="24"/>
        <end position="189"/>
    </location>
</feature>
<comment type="caution">
    <text evidence="2">The sequence shown here is derived from an EMBL/GenBank/DDBJ whole genome shotgun (WGS) entry which is preliminary data.</text>
</comment>
<proteinExistence type="predicted"/>
<dbReference type="EMBL" id="LNZH02000095">
    <property type="protein sequence ID" value="OCB91295.1"/>
    <property type="molecule type" value="Genomic_DNA"/>
</dbReference>
<reference evidence="2" key="1">
    <citation type="submission" date="2016-06" db="EMBL/GenBank/DDBJ databases">
        <title>Draft Genome sequence of the fungus Inonotus baumii.</title>
        <authorList>
            <person name="Zhu H."/>
            <person name="Lin W."/>
        </authorList>
    </citation>
    <scope>NUCLEOTIDE SEQUENCE</scope>
    <source>
        <strain evidence="2">821</strain>
    </source>
</reference>
<protein>
    <recommendedName>
        <fullName evidence="1">DUF6593 domain-containing protein</fullName>
    </recommendedName>
</protein>
<dbReference type="Pfam" id="PF20236">
    <property type="entry name" value="DUF6593"/>
    <property type="match status" value="1"/>
</dbReference>
<dbReference type="Proteomes" id="UP000757232">
    <property type="component" value="Unassembled WGS sequence"/>
</dbReference>
<keyword evidence="3" id="KW-1185">Reference proteome</keyword>
<accession>A0A9Q5I4K8</accession>
<evidence type="ECO:0000313" key="2">
    <source>
        <dbReference type="EMBL" id="OCB91295.1"/>
    </source>
</evidence>
<evidence type="ECO:0000259" key="1">
    <source>
        <dbReference type="Pfam" id="PF20236"/>
    </source>
</evidence>
<dbReference type="OrthoDB" id="3266662at2759"/>
<gene>
    <name evidence="2" type="ORF">A7U60_g1462</name>
</gene>
<sequence length="219" mass="24668">MGQTSSTPSDRWPYLLNFTSDIYSIANNTLTCEELGIRYRIYTPPRERILTLTDDRITSIYRLDHETQREILVAQLDNRSHKRHVRIAPGTGLDAPGLEAPFVRVKEYFPNVSKWRTKRGFRASNGREYFWRIYDGRLHRSDDKSEPIAKFSEARLFGSPMHIKLTNECLDILDEIVVTCLIAEQKRRDQSSCLRESSQSAGASAGAASASAAAAAAAA</sequence>
<name>A0A9Q5I4K8_SANBA</name>
<organism evidence="2 3">
    <name type="scientific">Sanghuangporus baumii</name>
    <name type="common">Phellinus baumii</name>
    <dbReference type="NCBI Taxonomy" id="108892"/>
    <lineage>
        <taxon>Eukaryota</taxon>
        <taxon>Fungi</taxon>
        <taxon>Dikarya</taxon>
        <taxon>Basidiomycota</taxon>
        <taxon>Agaricomycotina</taxon>
        <taxon>Agaricomycetes</taxon>
        <taxon>Hymenochaetales</taxon>
        <taxon>Hymenochaetaceae</taxon>
        <taxon>Sanghuangporus</taxon>
    </lineage>
</organism>
<dbReference type="InterPro" id="IPR046528">
    <property type="entry name" value="DUF6593"/>
</dbReference>
<dbReference type="AlphaFoldDB" id="A0A9Q5I4K8"/>